<dbReference type="OrthoDB" id="8062037at2759"/>
<gene>
    <name evidence="2" type="ORF">EJ02DRAFT_437199</name>
</gene>
<dbReference type="InterPro" id="IPR013083">
    <property type="entry name" value="Znf_RING/FYVE/PHD"/>
</dbReference>
<evidence type="ECO:0000313" key="3">
    <source>
        <dbReference type="Proteomes" id="UP000800038"/>
    </source>
</evidence>
<accession>A0A6A5SFY3</accession>
<feature type="region of interest" description="Disordered" evidence="1">
    <location>
        <begin position="32"/>
        <end position="61"/>
    </location>
</feature>
<feature type="region of interest" description="Disordered" evidence="1">
    <location>
        <begin position="1"/>
        <end position="20"/>
    </location>
</feature>
<dbReference type="AlphaFoldDB" id="A0A6A5SFY3"/>
<keyword evidence="3" id="KW-1185">Reference proteome</keyword>
<evidence type="ECO:0000256" key="1">
    <source>
        <dbReference type="SAM" id="MobiDB-lite"/>
    </source>
</evidence>
<evidence type="ECO:0000313" key="2">
    <source>
        <dbReference type="EMBL" id="KAF1938319.1"/>
    </source>
</evidence>
<sequence length="563" mass="62796">MNDPETLGSTSPEAAIENDDNNNECACDHCMHAPVSAQPPTSKKTKKQKKRYEPPQPDANTFTTQQEFLDSLHPISIDDVDGNSRKCPICWKPYDEAADAGFDNSEEPVKLRCDHVFGNKCLKDTFAIPDISNLYLRPLTFSSASRGNTLGQSLRTYSTKHEENFKGDTETFSKMLVDSYRPSKGKQLFGDYWWPIIQDLQHNGRNVKSVTFLDNAVLIDVKSMKAKDPYFQYSSYVPIQPIALTPSSSNMDMTLSQNVPNYSPVPTPQLYHPSQASYMATFGLSSAGLSGLPPATVSPLLHMQNATQFPHTNTFSFAQPHIPSPALEQLVAAASETLTTWKDTLAQQKTQLDKLIATKNKVKGDSGTQPLPEIKKEQLMADQMAQNAASQIANQKRMREIQERMRLEFVEVLVPELVRVYTIFQAECNASTKDPTAIQAAAAVEPPHLIHSSITVHTKDLKNTSYEVASLDREAEMYGFGSDGDEHVADMLTVIITRVICTSCCRINEDDKIMEAPSMLWWRNDGNTPDDCPICHKILFKGGNRKYRPVPMVSEDEEMSDGI</sequence>
<organism evidence="2 3">
    <name type="scientific">Clathrospora elynae</name>
    <dbReference type="NCBI Taxonomy" id="706981"/>
    <lineage>
        <taxon>Eukaryota</taxon>
        <taxon>Fungi</taxon>
        <taxon>Dikarya</taxon>
        <taxon>Ascomycota</taxon>
        <taxon>Pezizomycotina</taxon>
        <taxon>Dothideomycetes</taxon>
        <taxon>Pleosporomycetidae</taxon>
        <taxon>Pleosporales</taxon>
        <taxon>Diademaceae</taxon>
        <taxon>Clathrospora</taxon>
    </lineage>
</organism>
<name>A0A6A5SFY3_9PLEO</name>
<dbReference type="SUPFAM" id="SSF57850">
    <property type="entry name" value="RING/U-box"/>
    <property type="match status" value="1"/>
</dbReference>
<dbReference type="EMBL" id="ML976108">
    <property type="protein sequence ID" value="KAF1938319.1"/>
    <property type="molecule type" value="Genomic_DNA"/>
</dbReference>
<protein>
    <submittedName>
        <fullName evidence="2">Uncharacterized protein</fullName>
    </submittedName>
</protein>
<proteinExistence type="predicted"/>
<dbReference type="Proteomes" id="UP000800038">
    <property type="component" value="Unassembled WGS sequence"/>
</dbReference>
<dbReference type="Gene3D" id="3.30.40.10">
    <property type="entry name" value="Zinc/RING finger domain, C3HC4 (zinc finger)"/>
    <property type="match status" value="1"/>
</dbReference>
<reference evidence="2" key="1">
    <citation type="journal article" date="2020" name="Stud. Mycol.">
        <title>101 Dothideomycetes genomes: a test case for predicting lifestyles and emergence of pathogens.</title>
        <authorList>
            <person name="Haridas S."/>
            <person name="Albert R."/>
            <person name="Binder M."/>
            <person name="Bloem J."/>
            <person name="Labutti K."/>
            <person name="Salamov A."/>
            <person name="Andreopoulos B."/>
            <person name="Baker S."/>
            <person name="Barry K."/>
            <person name="Bills G."/>
            <person name="Bluhm B."/>
            <person name="Cannon C."/>
            <person name="Castanera R."/>
            <person name="Culley D."/>
            <person name="Daum C."/>
            <person name="Ezra D."/>
            <person name="Gonzalez J."/>
            <person name="Henrissat B."/>
            <person name="Kuo A."/>
            <person name="Liang C."/>
            <person name="Lipzen A."/>
            <person name="Lutzoni F."/>
            <person name="Magnuson J."/>
            <person name="Mondo S."/>
            <person name="Nolan M."/>
            <person name="Ohm R."/>
            <person name="Pangilinan J."/>
            <person name="Park H.-J."/>
            <person name="Ramirez L."/>
            <person name="Alfaro M."/>
            <person name="Sun H."/>
            <person name="Tritt A."/>
            <person name="Yoshinaga Y."/>
            <person name="Zwiers L.-H."/>
            <person name="Turgeon B."/>
            <person name="Goodwin S."/>
            <person name="Spatafora J."/>
            <person name="Crous P."/>
            <person name="Grigoriev I."/>
        </authorList>
    </citation>
    <scope>NUCLEOTIDE SEQUENCE</scope>
    <source>
        <strain evidence="2">CBS 161.51</strain>
    </source>
</reference>